<dbReference type="PANTHER" id="PTHR21230">
    <property type="entry name" value="VESICLE TRANSPORT V-SNARE PROTEIN VTI1-RELATED"/>
    <property type="match status" value="1"/>
</dbReference>
<gene>
    <name evidence="12" type="ORF">BOX15_Mlig002735g3</name>
</gene>
<keyword evidence="1 10" id="KW-0813">Transport</keyword>
<dbReference type="AlphaFoldDB" id="A0A267GSA6"/>
<dbReference type="GO" id="GO:0005794">
    <property type="term" value="C:Golgi apparatus"/>
    <property type="evidence" value="ECO:0007669"/>
    <property type="project" value="UniProtKB-SubCell"/>
</dbReference>
<dbReference type="EMBL" id="NIVC01000200">
    <property type="protein sequence ID" value="PAA88182.1"/>
    <property type="molecule type" value="Genomic_DNA"/>
</dbReference>
<dbReference type="GO" id="GO:0012507">
    <property type="term" value="C:ER to Golgi transport vesicle membrane"/>
    <property type="evidence" value="ECO:0007669"/>
    <property type="project" value="TreeGrafter"/>
</dbReference>
<feature type="transmembrane region" description="Helical" evidence="11">
    <location>
        <begin position="192"/>
        <end position="212"/>
    </location>
</feature>
<evidence type="ECO:0000256" key="10">
    <source>
        <dbReference type="PIRNR" id="PIRNR028865"/>
    </source>
</evidence>
<comment type="subcellular location">
    <subcellularLocation>
        <location evidence="8">Golgi apparatus</location>
        <location evidence="8">cis-Golgi network membrane</location>
        <topology evidence="8">Single-pass type IV membrane protein</topology>
    </subcellularLocation>
</comment>
<comment type="similarity">
    <text evidence="9 10">Belongs to the GOSR2 family.</text>
</comment>
<dbReference type="PIRSF" id="PIRSF028865">
    <property type="entry name" value="Membrin-2"/>
    <property type="match status" value="1"/>
</dbReference>
<dbReference type="GO" id="GO:0015031">
    <property type="term" value="P:protein transport"/>
    <property type="evidence" value="ECO:0007669"/>
    <property type="project" value="UniProtKB-KW"/>
</dbReference>
<evidence type="ECO:0000313" key="12">
    <source>
        <dbReference type="EMBL" id="PAA88182.1"/>
    </source>
</evidence>
<dbReference type="GO" id="GO:0006906">
    <property type="term" value="P:vesicle fusion"/>
    <property type="evidence" value="ECO:0007669"/>
    <property type="project" value="TreeGrafter"/>
</dbReference>
<proteinExistence type="inferred from homology"/>
<keyword evidence="4 11" id="KW-1133">Transmembrane helix</keyword>
<dbReference type="SUPFAM" id="SSF58038">
    <property type="entry name" value="SNARE fusion complex"/>
    <property type="match status" value="1"/>
</dbReference>
<name>A0A267GSA6_9PLAT</name>
<evidence type="ECO:0000256" key="7">
    <source>
        <dbReference type="ARBA" id="ARBA00037078"/>
    </source>
</evidence>
<dbReference type="PANTHER" id="PTHR21230:SF1">
    <property type="entry name" value="GOLGI SNAP RECEPTOR COMPLEX MEMBER 2"/>
    <property type="match status" value="1"/>
</dbReference>
<keyword evidence="13" id="KW-1185">Reference proteome</keyword>
<evidence type="ECO:0000256" key="5">
    <source>
        <dbReference type="ARBA" id="ARBA00023034"/>
    </source>
</evidence>
<dbReference type="GO" id="GO:0031902">
    <property type="term" value="C:late endosome membrane"/>
    <property type="evidence" value="ECO:0007669"/>
    <property type="project" value="TreeGrafter"/>
</dbReference>
<evidence type="ECO:0000256" key="2">
    <source>
        <dbReference type="ARBA" id="ARBA00022692"/>
    </source>
</evidence>
<keyword evidence="3 10" id="KW-0653">Protein transport</keyword>
<dbReference type="GO" id="GO:0031201">
    <property type="term" value="C:SNARE complex"/>
    <property type="evidence" value="ECO:0007669"/>
    <property type="project" value="TreeGrafter"/>
</dbReference>
<evidence type="ECO:0008006" key="14">
    <source>
        <dbReference type="Google" id="ProtNLM"/>
    </source>
</evidence>
<sequence>MSIDQQFQQTSRLIREIEAALQRVEQSPQDAAPTAEREAQCLIDRFCSECDRLDILVGKQPAVRRQQAKLRADQFRYDCQHLQASLRQLQHRRVARENEEREREALLRTSFTPNDSTSVLIDRSLAHNDSLNTANKRVDDMLAQGRSVLDNLGDQRAMLKRAHRGMLGVLNTLGLSGTLMRLIERRGSQDKALFFVGCFVTLLIMFLVWRHYS</sequence>
<accession>A0A267GSA6</accession>
<dbReference type="InterPro" id="IPR027027">
    <property type="entry name" value="GOSR2/Membrin/Bos1"/>
</dbReference>
<evidence type="ECO:0000256" key="8">
    <source>
        <dbReference type="ARBA" id="ARBA00037862"/>
    </source>
</evidence>
<reference evidence="12 13" key="1">
    <citation type="submission" date="2017-06" db="EMBL/GenBank/DDBJ databases">
        <title>A platform for efficient transgenesis in Macrostomum lignano, a flatworm model organism for stem cell research.</title>
        <authorList>
            <person name="Berezikov E."/>
        </authorList>
    </citation>
    <scope>NUCLEOTIDE SEQUENCE [LARGE SCALE GENOMIC DNA]</scope>
    <source>
        <strain evidence="12">DV1</strain>
        <tissue evidence="12">Whole organism</tissue>
    </source>
</reference>
<dbReference type="STRING" id="282301.A0A267GSA6"/>
<evidence type="ECO:0000256" key="3">
    <source>
        <dbReference type="ARBA" id="ARBA00022927"/>
    </source>
</evidence>
<dbReference type="Proteomes" id="UP000215902">
    <property type="component" value="Unassembled WGS sequence"/>
</dbReference>
<comment type="function">
    <text evidence="7 10">Involved in transport of proteins from the cis/medial-Golgi to the trans-Golgi network.</text>
</comment>
<dbReference type="CDD" id="cd15863">
    <property type="entry name" value="SNARE_GS27"/>
    <property type="match status" value="1"/>
</dbReference>
<evidence type="ECO:0000256" key="1">
    <source>
        <dbReference type="ARBA" id="ARBA00022448"/>
    </source>
</evidence>
<dbReference type="GO" id="GO:0005789">
    <property type="term" value="C:endoplasmic reticulum membrane"/>
    <property type="evidence" value="ECO:0007669"/>
    <property type="project" value="TreeGrafter"/>
</dbReference>
<keyword evidence="2 11" id="KW-0812">Transmembrane</keyword>
<evidence type="ECO:0000313" key="13">
    <source>
        <dbReference type="Proteomes" id="UP000215902"/>
    </source>
</evidence>
<evidence type="ECO:0000256" key="4">
    <source>
        <dbReference type="ARBA" id="ARBA00022989"/>
    </source>
</evidence>
<keyword evidence="5" id="KW-0333">Golgi apparatus</keyword>
<evidence type="ECO:0000256" key="6">
    <source>
        <dbReference type="ARBA" id="ARBA00023136"/>
    </source>
</evidence>
<evidence type="ECO:0000256" key="9">
    <source>
        <dbReference type="ARBA" id="ARBA00038172"/>
    </source>
</evidence>
<dbReference type="Pfam" id="PF12352">
    <property type="entry name" value="V-SNARE_C"/>
    <property type="match status" value="1"/>
</dbReference>
<comment type="caution">
    <text evidence="12">The sequence shown here is derived from an EMBL/GenBank/DDBJ whole genome shotgun (WGS) entry which is preliminary data.</text>
</comment>
<protein>
    <recommendedName>
        <fullName evidence="14">Golgi SNAP receptor complex member 2</fullName>
    </recommendedName>
</protein>
<dbReference type="GO" id="GO:0000149">
    <property type="term" value="F:SNARE binding"/>
    <property type="evidence" value="ECO:0007669"/>
    <property type="project" value="TreeGrafter"/>
</dbReference>
<keyword evidence="6 10" id="KW-0472">Membrane</keyword>
<dbReference type="OrthoDB" id="158360at2759"/>
<dbReference type="GO" id="GO:0005484">
    <property type="term" value="F:SNAP receptor activity"/>
    <property type="evidence" value="ECO:0007669"/>
    <property type="project" value="InterPro"/>
</dbReference>
<evidence type="ECO:0000256" key="11">
    <source>
        <dbReference type="SAM" id="Phobius"/>
    </source>
</evidence>
<organism evidence="12 13">
    <name type="scientific">Macrostomum lignano</name>
    <dbReference type="NCBI Taxonomy" id="282301"/>
    <lineage>
        <taxon>Eukaryota</taxon>
        <taxon>Metazoa</taxon>
        <taxon>Spiralia</taxon>
        <taxon>Lophotrochozoa</taxon>
        <taxon>Platyhelminthes</taxon>
        <taxon>Rhabditophora</taxon>
        <taxon>Macrostomorpha</taxon>
        <taxon>Macrostomida</taxon>
        <taxon>Macrostomidae</taxon>
        <taxon>Macrostomum</taxon>
    </lineage>
</organism>